<feature type="non-terminal residue" evidence="6">
    <location>
        <position position="68"/>
    </location>
</feature>
<dbReference type="GO" id="GO:0031176">
    <property type="term" value="F:endo-1,4-beta-xylanase activity"/>
    <property type="evidence" value="ECO:0007669"/>
    <property type="project" value="UniProtKB-ARBA"/>
</dbReference>
<evidence type="ECO:0000256" key="2">
    <source>
        <dbReference type="ARBA" id="ARBA00022801"/>
    </source>
</evidence>
<accession>A0A699T413</accession>
<comment type="similarity">
    <text evidence="1">Belongs to the glycosyl hydrolase 10 (cellulase F) family.</text>
</comment>
<keyword evidence="3" id="KW-0119">Carbohydrate metabolism</keyword>
<dbReference type="EMBL" id="BKCJ011209645">
    <property type="protein sequence ID" value="GFD04139.1"/>
    <property type="molecule type" value="Genomic_DNA"/>
</dbReference>
<protein>
    <submittedName>
        <fullName evidence="6">Carbohydrate-binding, CenC-like protein</fullName>
    </submittedName>
</protein>
<dbReference type="AlphaFoldDB" id="A0A699T413"/>
<name>A0A699T413_TANCI</name>
<keyword evidence="2" id="KW-0378">Hydrolase</keyword>
<dbReference type="Gene3D" id="3.20.20.80">
    <property type="entry name" value="Glycosidases"/>
    <property type="match status" value="1"/>
</dbReference>
<organism evidence="6">
    <name type="scientific">Tanacetum cinerariifolium</name>
    <name type="common">Dalmatian daisy</name>
    <name type="synonym">Chrysanthemum cinerariifolium</name>
    <dbReference type="NCBI Taxonomy" id="118510"/>
    <lineage>
        <taxon>Eukaryota</taxon>
        <taxon>Viridiplantae</taxon>
        <taxon>Streptophyta</taxon>
        <taxon>Embryophyta</taxon>
        <taxon>Tracheophyta</taxon>
        <taxon>Spermatophyta</taxon>
        <taxon>Magnoliopsida</taxon>
        <taxon>eudicotyledons</taxon>
        <taxon>Gunneridae</taxon>
        <taxon>Pentapetalae</taxon>
        <taxon>asterids</taxon>
        <taxon>campanulids</taxon>
        <taxon>Asterales</taxon>
        <taxon>Asteraceae</taxon>
        <taxon>Asteroideae</taxon>
        <taxon>Anthemideae</taxon>
        <taxon>Anthemidinae</taxon>
        <taxon>Tanacetum</taxon>
    </lineage>
</organism>
<feature type="domain" description="GH10" evidence="5">
    <location>
        <begin position="1"/>
        <end position="68"/>
    </location>
</feature>
<sequence length="68" mass="7514">MGRYSGQVISWDVVNENLHYNFFESKLGDTASSSFYTTARALDSNAALFLNDFDTIESPGDRASSPDN</sequence>
<evidence type="ECO:0000256" key="4">
    <source>
        <dbReference type="ARBA" id="ARBA00023326"/>
    </source>
</evidence>
<evidence type="ECO:0000256" key="3">
    <source>
        <dbReference type="ARBA" id="ARBA00023277"/>
    </source>
</evidence>
<dbReference type="InterPro" id="IPR017853">
    <property type="entry name" value="GH"/>
</dbReference>
<evidence type="ECO:0000259" key="5">
    <source>
        <dbReference type="PROSITE" id="PS51760"/>
    </source>
</evidence>
<dbReference type="InterPro" id="IPR044846">
    <property type="entry name" value="GH10"/>
</dbReference>
<dbReference type="Pfam" id="PF00331">
    <property type="entry name" value="Glyco_hydro_10"/>
    <property type="match status" value="1"/>
</dbReference>
<reference evidence="6" key="1">
    <citation type="journal article" date="2019" name="Sci. Rep.">
        <title>Draft genome of Tanacetum cinerariifolium, the natural source of mosquito coil.</title>
        <authorList>
            <person name="Yamashiro T."/>
            <person name="Shiraishi A."/>
            <person name="Satake H."/>
            <person name="Nakayama K."/>
        </authorList>
    </citation>
    <scope>NUCLEOTIDE SEQUENCE</scope>
</reference>
<evidence type="ECO:0000256" key="1">
    <source>
        <dbReference type="ARBA" id="ARBA00007495"/>
    </source>
</evidence>
<dbReference type="InterPro" id="IPR001000">
    <property type="entry name" value="GH10_dom"/>
</dbReference>
<dbReference type="SUPFAM" id="SSF51445">
    <property type="entry name" value="(Trans)glycosidases"/>
    <property type="match status" value="1"/>
</dbReference>
<comment type="caution">
    <text evidence="6">The sequence shown here is derived from an EMBL/GenBank/DDBJ whole genome shotgun (WGS) entry which is preliminary data.</text>
</comment>
<proteinExistence type="inferred from homology"/>
<gene>
    <name evidence="6" type="ORF">Tci_876108</name>
</gene>
<keyword evidence="4" id="KW-0624">Polysaccharide degradation</keyword>
<dbReference type="PANTHER" id="PTHR31490:SF2">
    <property type="entry name" value="GLYCOSYL HYDROLASE FAMILY 10 PROTEIN"/>
    <property type="match status" value="1"/>
</dbReference>
<dbReference type="PANTHER" id="PTHR31490">
    <property type="entry name" value="GLYCOSYL HYDROLASE"/>
    <property type="match status" value="1"/>
</dbReference>
<evidence type="ECO:0000313" key="6">
    <source>
        <dbReference type="EMBL" id="GFD04139.1"/>
    </source>
</evidence>
<dbReference type="GO" id="GO:0000272">
    <property type="term" value="P:polysaccharide catabolic process"/>
    <property type="evidence" value="ECO:0007669"/>
    <property type="project" value="UniProtKB-KW"/>
</dbReference>
<dbReference type="PROSITE" id="PS51760">
    <property type="entry name" value="GH10_2"/>
    <property type="match status" value="1"/>
</dbReference>